<dbReference type="InterPro" id="IPR016193">
    <property type="entry name" value="Cytidine_deaminase-like"/>
</dbReference>
<gene>
    <name evidence="4" type="ORF">HYPSUDRAFT_638326</name>
</gene>
<evidence type="ECO:0000256" key="2">
    <source>
        <dbReference type="SAM" id="MobiDB-lite"/>
    </source>
</evidence>
<feature type="region of interest" description="Disordered" evidence="2">
    <location>
        <begin position="158"/>
        <end position="179"/>
    </location>
</feature>
<evidence type="ECO:0000313" key="4">
    <source>
        <dbReference type="EMBL" id="KJA22780.1"/>
    </source>
</evidence>
<dbReference type="InterPro" id="IPR050202">
    <property type="entry name" value="Cyt/Deoxycyt_deaminase"/>
</dbReference>
<evidence type="ECO:0000256" key="1">
    <source>
        <dbReference type="ARBA" id="ARBA00006576"/>
    </source>
</evidence>
<dbReference type="EMBL" id="KN817547">
    <property type="protein sequence ID" value="KJA22780.1"/>
    <property type="molecule type" value="Genomic_DNA"/>
</dbReference>
<comment type="similarity">
    <text evidence="1">Belongs to the cytidine and deoxycytidylate deaminase family.</text>
</comment>
<dbReference type="GO" id="GO:0055086">
    <property type="term" value="P:nucleobase-containing small molecule metabolic process"/>
    <property type="evidence" value="ECO:0007669"/>
    <property type="project" value="UniProtKB-ARBA"/>
</dbReference>
<dbReference type="OrthoDB" id="414540at2759"/>
<dbReference type="SUPFAM" id="SSF53927">
    <property type="entry name" value="Cytidine deaminase-like"/>
    <property type="match status" value="1"/>
</dbReference>
<dbReference type="CDD" id="cd01283">
    <property type="entry name" value="cytidine_deaminase"/>
    <property type="match status" value="1"/>
</dbReference>
<dbReference type="STRING" id="945553.A0A0D2PSQ9"/>
<feature type="compositionally biased region" description="Basic and acidic residues" evidence="2">
    <location>
        <begin position="162"/>
        <end position="179"/>
    </location>
</feature>
<proteinExistence type="inferred from homology"/>
<dbReference type="AlphaFoldDB" id="A0A0D2PSQ9"/>
<dbReference type="OMA" id="DDASEWH"/>
<dbReference type="GO" id="GO:0072527">
    <property type="term" value="P:pyrimidine-containing compound metabolic process"/>
    <property type="evidence" value="ECO:0007669"/>
    <property type="project" value="UniProtKB-ARBA"/>
</dbReference>
<dbReference type="Pfam" id="PF00383">
    <property type="entry name" value="dCMP_cyt_deam_1"/>
    <property type="match status" value="1"/>
</dbReference>
<name>A0A0D2PSQ9_HYPSF</name>
<dbReference type="InterPro" id="IPR002125">
    <property type="entry name" value="CMP_dCMP_dom"/>
</dbReference>
<dbReference type="GO" id="GO:0004126">
    <property type="term" value="F:cytidine deaminase activity"/>
    <property type="evidence" value="ECO:0007669"/>
    <property type="project" value="UniProtKB-ARBA"/>
</dbReference>
<dbReference type="Gene3D" id="3.40.140.10">
    <property type="entry name" value="Cytidine Deaminase, domain 2"/>
    <property type="match status" value="1"/>
</dbReference>
<dbReference type="PANTHER" id="PTHR11644">
    <property type="entry name" value="CYTIDINE DEAMINASE"/>
    <property type="match status" value="1"/>
</dbReference>
<accession>A0A0D2PSQ9</accession>
<sequence>MATHSWNLSVEVRAKLIQCAFEAKKGSYSPYSHFPVGAALLAPDGRVIGGANVDCEPYGGTICAERTAIVKAVSEGTRSFVGLAVVTCVPPSHNDLICSFPEPHRPMPRLARPYVWTVIMVLITPHRNVPASISPCGICRQVLREFCPPDMPVLLVPGDYPQDTKDKENAAGKRELSEGGVREYTLGELIPDGFGPEQLAQLGAAR</sequence>
<dbReference type="PROSITE" id="PS51747">
    <property type="entry name" value="CYT_DCMP_DEAMINASES_2"/>
    <property type="match status" value="1"/>
</dbReference>
<feature type="domain" description="CMP/dCMP-type deaminase" evidence="3">
    <location>
        <begin position="11"/>
        <end position="197"/>
    </location>
</feature>
<evidence type="ECO:0000259" key="3">
    <source>
        <dbReference type="PROSITE" id="PS51747"/>
    </source>
</evidence>
<keyword evidence="5" id="KW-1185">Reference proteome</keyword>
<evidence type="ECO:0000313" key="5">
    <source>
        <dbReference type="Proteomes" id="UP000054270"/>
    </source>
</evidence>
<dbReference type="PANTHER" id="PTHR11644:SF2">
    <property type="entry name" value="CYTIDINE DEAMINASE"/>
    <property type="match status" value="1"/>
</dbReference>
<dbReference type="GO" id="GO:0005829">
    <property type="term" value="C:cytosol"/>
    <property type="evidence" value="ECO:0007669"/>
    <property type="project" value="TreeGrafter"/>
</dbReference>
<dbReference type="GO" id="GO:0008270">
    <property type="term" value="F:zinc ion binding"/>
    <property type="evidence" value="ECO:0007669"/>
    <property type="project" value="TreeGrafter"/>
</dbReference>
<protein>
    <recommendedName>
        <fullName evidence="3">CMP/dCMP-type deaminase domain-containing protein</fullName>
    </recommendedName>
</protein>
<dbReference type="NCBIfam" id="NF004064">
    <property type="entry name" value="PRK05578.1"/>
    <property type="match status" value="1"/>
</dbReference>
<dbReference type="Proteomes" id="UP000054270">
    <property type="component" value="Unassembled WGS sequence"/>
</dbReference>
<organism evidence="4 5">
    <name type="scientific">Hypholoma sublateritium (strain FD-334 SS-4)</name>
    <dbReference type="NCBI Taxonomy" id="945553"/>
    <lineage>
        <taxon>Eukaryota</taxon>
        <taxon>Fungi</taxon>
        <taxon>Dikarya</taxon>
        <taxon>Basidiomycota</taxon>
        <taxon>Agaricomycotina</taxon>
        <taxon>Agaricomycetes</taxon>
        <taxon>Agaricomycetidae</taxon>
        <taxon>Agaricales</taxon>
        <taxon>Agaricineae</taxon>
        <taxon>Strophariaceae</taxon>
        <taxon>Hypholoma</taxon>
    </lineage>
</organism>
<reference evidence="5" key="1">
    <citation type="submission" date="2014-04" db="EMBL/GenBank/DDBJ databases">
        <title>Evolutionary Origins and Diversification of the Mycorrhizal Mutualists.</title>
        <authorList>
            <consortium name="DOE Joint Genome Institute"/>
            <consortium name="Mycorrhizal Genomics Consortium"/>
            <person name="Kohler A."/>
            <person name="Kuo A."/>
            <person name="Nagy L.G."/>
            <person name="Floudas D."/>
            <person name="Copeland A."/>
            <person name="Barry K.W."/>
            <person name="Cichocki N."/>
            <person name="Veneault-Fourrey C."/>
            <person name="LaButti K."/>
            <person name="Lindquist E.A."/>
            <person name="Lipzen A."/>
            <person name="Lundell T."/>
            <person name="Morin E."/>
            <person name="Murat C."/>
            <person name="Riley R."/>
            <person name="Ohm R."/>
            <person name="Sun H."/>
            <person name="Tunlid A."/>
            <person name="Henrissat B."/>
            <person name="Grigoriev I.V."/>
            <person name="Hibbett D.S."/>
            <person name="Martin F."/>
        </authorList>
    </citation>
    <scope>NUCLEOTIDE SEQUENCE [LARGE SCALE GENOMIC DNA]</scope>
    <source>
        <strain evidence="5">FD-334 SS-4</strain>
    </source>
</reference>